<keyword evidence="10" id="KW-1185">Reference proteome</keyword>
<evidence type="ECO:0000259" key="8">
    <source>
        <dbReference type="Pfam" id="PF16363"/>
    </source>
</evidence>
<dbReference type="GO" id="GO:0008460">
    <property type="term" value="F:dTDP-glucose 4,6-dehydratase activity"/>
    <property type="evidence" value="ECO:0007669"/>
    <property type="project" value="UniProtKB-EC"/>
</dbReference>
<dbReference type="Proteomes" id="UP000243359">
    <property type="component" value="Chromosome I"/>
</dbReference>
<feature type="domain" description="NAD(P)-binding" evidence="8">
    <location>
        <begin position="4"/>
        <end position="326"/>
    </location>
</feature>
<dbReference type="InterPro" id="IPR036291">
    <property type="entry name" value="NAD(P)-bd_dom_sf"/>
</dbReference>
<dbReference type="CDD" id="cd05246">
    <property type="entry name" value="dTDP_GD_SDR_e"/>
    <property type="match status" value="1"/>
</dbReference>
<evidence type="ECO:0000256" key="4">
    <source>
        <dbReference type="ARBA" id="ARBA00011990"/>
    </source>
</evidence>
<dbReference type="Gene3D" id="3.90.25.10">
    <property type="entry name" value="UDP-galactose 4-epimerase, domain 1"/>
    <property type="match status" value="1"/>
</dbReference>
<dbReference type="RefSeq" id="WP_090351450.1">
    <property type="nucleotide sequence ID" value="NZ_LT629751.1"/>
</dbReference>
<name>A0A1H1YPN3_9PSED</name>
<evidence type="ECO:0000313" key="9">
    <source>
        <dbReference type="EMBL" id="SDT23282.1"/>
    </source>
</evidence>
<dbReference type="AlphaFoldDB" id="A0A1H1YPN3"/>
<comment type="cofactor">
    <cofactor evidence="2 7">
        <name>NAD(+)</name>
        <dbReference type="ChEBI" id="CHEBI:57540"/>
    </cofactor>
</comment>
<sequence length="354" mass="38944">MRILLTGGAGFIGSALVLQLIRHSGHELLDLDKLTYAGHLASLREVADQPRHRFVHGDIGDATLLARLFAEFRPQAVVHLAAESHVDRSIDGPAAFIQTNLVGTFTLLEAARAHWQALPAAERAAFRFLHVSTDEVFGDLAPDAPPFDEGTPYAPSSPYAASKAGADHLVRAWGRTYGLPVLLGNCSNNYGPRQFPEKLIPRLLFNALAGQPLPLYGDGLQVRDWLYVEDHARALQLILERGTPGQSYLVGGQSERSNRAVAETLCDLLEELAPHKPAGVQHYRQLIHSVPDRPGHDRRYAVNPGKLMGELGWAPQESFASGLRQTVQWYLQHRDWCAEVLAEHDPAQRLGRGA</sequence>
<dbReference type="GO" id="GO:0009225">
    <property type="term" value="P:nucleotide-sugar metabolic process"/>
    <property type="evidence" value="ECO:0007669"/>
    <property type="project" value="InterPro"/>
</dbReference>
<comment type="similarity">
    <text evidence="3 7">Belongs to the NAD(P)-dependent epimerase/dehydratase family. dTDP-glucose dehydratase subfamily.</text>
</comment>
<dbReference type="STRING" id="1392877.SAMN05216221_3877"/>
<comment type="catalytic activity">
    <reaction evidence="1 7">
        <text>dTDP-alpha-D-glucose = dTDP-4-dehydro-6-deoxy-alpha-D-glucose + H2O</text>
        <dbReference type="Rhea" id="RHEA:17221"/>
        <dbReference type="ChEBI" id="CHEBI:15377"/>
        <dbReference type="ChEBI" id="CHEBI:57477"/>
        <dbReference type="ChEBI" id="CHEBI:57649"/>
        <dbReference type="EC" id="4.2.1.46"/>
    </reaction>
</comment>
<dbReference type="EMBL" id="LT629751">
    <property type="protein sequence ID" value="SDT23282.1"/>
    <property type="molecule type" value="Genomic_DNA"/>
</dbReference>
<accession>A0A1H1YPN3</accession>
<evidence type="ECO:0000313" key="10">
    <source>
        <dbReference type="Proteomes" id="UP000243359"/>
    </source>
</evidence>
<organism evidence="9 10">
    <name type="scientific">Pseudomonas oryzae</name>
    <dbReference type="NCBI Taxonomy" id="1392877"/>
    <lineage>
        <taxon>Bacteria</taxon>
        <taxon>Pseudomonadati</taxon>
        <taxon>Pseudomonadota</taxon>
        <taxon>Gammaproteobacteria</taxon>
        <taxon>Pseudomonadales</taxon>
        <taxon>Pseudomonadaceae</taxon>
        <taxon>Pseudomonas</taxon>
    </lineage>
</organism>
<evidence type="ECO:0000256" key="3">
    <source>
        <dbReference type="ARBA" id="ARBA00008178"/>
    </source>
</evidence>
<dbReference type="PANTHER" id="PTHR43000">
    <property type="entry name" value="DTDP-D-GLUCOSE 4,6-DEHYDRATASE-RELATED"/>
    <property type="match status" value="1"/>
</dbReference>
<dbReference type="SUPFAM" id="SSF51735">
    <property type="entry name" value="NAD(P)-binding Rossmann-fold domains"/>
    <property type="match status" value="1"/>
</dbReference>
<keyword evidence="5" id="KW-0520">NAD</keyword>
<dbReference type="InterPro" id="IPR016040">
    <property type="entry name" value="NAD(P)-bd_dom"/>
</dbReference>
<dbReference type="InterPro" id="IPR005888">
    <property type="entry name" value="dTDP_Gluc_deHydtase"/>
</dbReference>
<evidence type="ECO:0000256" key="5">
    <source>
        <dbReference type="ARBA" id="ARBA00023027"/>
    </source>
</evidence>
<dbReference type="OrthoDB" id="9803010at2"/>
<evidence type="ECO:0000256" key="6">
    <source>
        <dbReference type="ARBA" id="ARBA00023239"/>
    </source>
</evidence>
<proteinExistence type="inferred from homology"/>
<evidence type="ECO:0000256" key="1">
    <source>
        <dbReference type="ARBA" id="ARBA00001539"/>
    </source>
</evidence>
<dbReference type="EC" id="4.2.1.46" evidence="4 7"/>
<reference evidence="10" key="1">
    <citation type="submission" date="2016-10" db="EMBL/GenBank/DDBJ databases">
        <authorList>
            <person name="Varghese N."/>
            <person name="Submissions S."/>
        </authorList>
    </citation>
    <scope>NUCLEOTIDE SEQUENCE [LARGE SCALE GENOMIC DNA]</scope>
    <source>
        <strain evidence="10">KCTC 32247</strain>
    </source>
</reference>
<keyword evidence="6 7" id="KW-0456">Lyase</keyword>
<dbReference type="Gene3D" id="3.40.50.720">
    <property type="entry name" value="NAD(P)-binding Rossmann-like Domain"/>
    <property type="match status" value="1"/>
</dbReference>
<evidence type="ECO:0000256" key="2">
    <source>
        <dbReference type="ARBA" id="ARBA00001911"/>
    </source>
</evidence>
<dbReference type="Pfam" id="PF16363">
    <property type="entry name" value="GDP_Man_Dehyd"/>
    <property type="match status" value="1"/>
</dbReference>
<dbReference type="NCBIfam" id="TIGR01181">
    <property type="entry name" value="dTDP_gluc_dehyt"/>
    <property type="match status" value="1"/>
</dbReference>
<gene>
    <name evidence="9" type="ORF">SAMN05216221_3877</name>
</gene>
<evidence type="ECO:0000256" key="7">
    <source>
        <dbReference type="RuleBase" id="RU004473"/>
    </source>
</evidence>
<protein>
    <recommendedName>
        <fullName evidence="4 7">dTDP-glucose 4,6-dehydratase</fullName>
        <ecNumber evidence="4 7">4.2.1.46</ecNumber>
    </recommendedName>
</protein>